<dbReference type="InterPro" id="IPR011990">
    <property type="entry name" value="TPR-like_helical_dom_sf"/>
</dbReference>
<dbReference type="SMART" id="SM00028">
    <property type="entry name" value="TPR"/>
    <property type="match status" value="3"/>
</dbReference>
<organism evidence="2 3">
    <name type="scientific">Rossellomorea aquimaris</name>
    <dbReference type="NCBI Taxonomy" id="189382"/>
    <lineage>
        <taxon>Bacteria</taxon>
        <taxon>Bacillati</taxon>
        <taxon>Bacillota</taxon>
        <taxon>Bacilli</taxon>
        <taxon>Bacillales</taxon>
        <taxon>Bacillaceae</taxon>
        <taxon>Rossellomorea</taxon>
    </lineage>
</organism>
<dbReference type="RefSeq" id="WP_113971314.1">
    <property type="nucleotide sequence ID" value="NZ_QNRJ01000028.1"/>
</dbReference>
<protein>
    <submittedName>
        <fullName evidence="2">Xre family transcriptional regulator</fullName>
    </submittedName>
</protein>
<sequence length="295" mass="34911">MDYSIIGKKIKELRQVVGITQGELGEGICTQALISRIEKGDIYPNATSLYQISKKLGVDVNYFFEIGTTPRLDYIKEVERQLRHLRKKHRYKEMIEMVRAEESNPLFKERENLQLLYWHKGIYIFEMENNREEAFQLLNEAFSLTGDRKKALSEREMEILLTIGGFYVGTEDYVKALQYYDRVREAIHTTGQLSDKSIKTRLLYNKARALTRLGKYRESIDHCMEAIRWCIEEEHLYGLAQLHYHISYNFELKENYEQALSYIEKSILMFEMLGNDEHKTFLTNKKEQLSLKMLS</sequence>
<dbReference type="InterPro" id="IPR010982">
    <property type="entry name" value="Lambda_DNA-bd_dom_sf"/>
</dbReference>
<dbReference type="AlphaFoldDB" id="A0A366ECH0"/>
<accession>A0A366ECH0</accession>
<evidence type="ECO:0000313" key="3">
    <source>
        <dbReference type="Proteomes" id="UP000252118"/>
    </source>
</evidence>
<dbReference type="GO" id="GO:0003677">
    <property type="term" value="F:DNA binding"/>
    <property type="evidence" value="ECO:0007669"/>
    <property type="project" value="InterPro"/>
</dbReference>
<dbReference type="InterPro" id="IPR001387">
    <property type="entry name" value="Cro/C1-type_HTH"/>
</dbReference>
<dbReference type="OrthoDB" id="1150409at2"/>
<proteinExistence type="predicted"/>
<dbReference type="InterPro" id="IPR019734">
    <property type="entry name" value="TPR_rpt"/>
</dbReference>
<evidence type="ECO:0000313" key="2">
    <source>
        <dbReference type="EMBL" id="RBP00038.1"/>
    </source>
</evidence>
<dbReference type="InterPro" id="IPR053163">
    <property type="entry name" value="HTH-type_regulator_Rgg"/>
</dbReference>
<comment type="caution">
    <text evidence="2">The sequence shown here is derived from an EMBL/GenBank/DDBJ whole genome shotgun (WGS) entry which is preliminary data.</text>
</comment>
<dbReference type="CDD" id="cd00093">
    <property type="entry name" value="HTH_XRE"/>
    <property type="match status" value="1"/>
</dbReference>
<dbReference type="PROSITE" id="PS50943">
    <property type="entry name" value="HTH_CROC1"/>
    <property type="match status" value="1"/>
</dbReference>
<dbReference type="PANTHER" id="PTHR37038:SF14">
    <property type="entry name" value="TRANSCRIPTIONAL ACTIVATOR"/>
    <property type="match status" value="1"/>
</dbReference>
<dbReference type="Pfam" id="PF01381">
    <property type="entry name" value="HTH_3"/>
    <property type="match status" value="1"/>
</dbReference>
<name>A0A366ECH0_9BACI</name>
<dbReference type="InterPro" id="IPR041315">
    <property type="entry name" value="PlcR_TPR"/>
</dbReference>
<reference evidence="2 3" key="1">
    <citation type="submission" date="2018-06" db="EMBL/GenBank/DDBJ databases">
        <title>Freshwater and sediment microbial communities from various areas in North America, analyzing microbe dynamics in response to fracking.</title>
        <authorList>
            <person name="Lamendella R."/>
        </authorList>
    </citation>
    <scope>NUCLEOTIDE SEQUENCE [LARGE SCALE GENOMIC DNA]</scope>
    <source>
        <strain evidence="2 3">97B</strain>
    </source>
</reference>
<dbReference type="SUPFAM" id="SSF48452">
    <property type="entry name" value="TPR-like"/>
    <property type="match status" value="1"/>
</dbReference>
<feature type="domain" description="HTH cro/C1-type" evidence="1">
    <location>
        <begin position="10"/>
        <end position="63"/>
    </location>
</feature>
<dbReference type="EMBL" id="QNRJ01000028">
    <property type="protein sequence ID" value="RBP00038.1"/>
    <property type="molecule type" value="Genomic_DNA"/>
</dbReference>
<dbReference type="Proteomes" id="UP000252118">
    <property type="component" value="Unassembled WGS sequence"/>
</dbReference>
<dbReference type="Pfam" id="PF18768">
    <property type="entry name" value="RNPP_C"/>
    <property type="match status" value="1"/>
</dbReference>
<dbReference type="Gene3D" id="1.25.40.10">
    <property type="entry name" value="Tetratricopeptide repeat domain"/>
    <property type="match status" value="1"/>
</dbReference>
<gene>
    <name evidence="2" type="ORF">DET59_12810</name>
</gene>
<dbReference type="SUPFAM" id="SSF47413">
    <property type="entry name" value="lambda repressor-like DNA-binding domains"/>
    <property type="match status" value="1"/>
</dbReference>
<dbReference type="PANTHER" id="PTHR37038">
    <property type="entry name" value="TRANSCRIPTIONAL REGULATOR-RELATED"/>
    <property type="match status" value="1"/>
</dbReference>
<dbReference type="SMART" id="SM00530">
    <property type="entry name" value="HTH_XRE"/>
    <property type="match status" value="1"/>
</dbReference>
<evidence type="ECO:0000259" key="1">
    <source>
        <dbReference type="PROSITE" id="PS50943"/>
    </source>
</evidence>